<dbReference type="InParanoid" id="A0A5R8QID4"/>
<dbReference type="Pfam" id="PF00756">
    <property type="entry name" value="Esterase"/>
    <property type="match status" value="1"/>
</dbReference>
<dbReference type="EMBL" id="VBWP01000001">
    <property type="protein sequence ID" value="TLG77486.1"/>
    <property type="molecule type" value="Genomic_DNA"/>
</dbReference>
<dbReference type="RefSeq" id="WP_138190096.1">
    <property type="nucleotide sequence ID" value="NZ_VBWP01000001.1"/>
</dbReference>
<dbReference type="PANTHER" id="PTHR48098">
    <property type="entry name" value="ENTEROCHELIN ESTERASE-RELATED"/>
    <property type="match status" value="1"/>
</dbReference>
<accession>A0A5R8QID4</accession>
<gene>
    <name evidence="1" type="ORF">FEZ08_02365</name>
</gene>
<dbReference type="InterPro" id="IPR050583">
    <property type="entry name" value="Mycobacterial_A85_antigen"/>
</dbReference>
<dbReference type="AlphaFoldDB" id="A0A5R8QID4"/>
<reference evidence="1 2" key="1">
    <citation type="submission" date="2019-05" db="EMBL/GenBank/DDBJ databases">
        <title>Culicoidintestinum kansasii gen. nov., sp. nov. from the gastrointestinal tract of the biting midge, Culicoides sonorensis.</title>
        <authorList>
            <person name="Neupane S."/>
            <person name="Ghosh A."/>
            <person name="Gunther S."/>
            <person name="Martin K."/>
            <person name="Zurek L."/>
        </authorList>
    </citation>
    <scope>NUCLEOTIDE SEQUENCE [LARGE SCALE GENOMIC DNA]</scope>
    <source>
        <strain evidence="1 2">CS-1</strain>
    </source>
</reference>
<dbReference type="OrthoDB" id="9803578at2"/>
<evidence type="ECO:0000313" key="1">
    <source>
        <dbReference type="EMBL" id="TLG77486.1"/>
    </source>
</evidence>
<organism evidence="1 2">
    <name type="scientific">Culicoidibacter larvae</name>
    <dbReference type="NCBI Taxonomy" id="2579976"/>
    <lineage>
        <taxon>Bacteria</taxon>
        <taxon>Bacillati</taxon>
        <taxon>Bacillota</taxon>
        <taxon>Culicoidibacteria</taxon>
        <taxon>Culicoidibacterales</taxon>
        <taxon>Culicoidibacteraceae</taxon>
        <taxon>Culicoidibacter</taxon>
    </lineage>
</organism>
<proteinExistence type="predicted"/>
<keyword evidence="2" id="KW-1185">Reference proteome</keyword>
<dbReference type="SUPFAM" id="SSF53474">
    <property type="entry name" value="alpha/beta-Hydrolases"/>
    <property type="match status" value="1"/>
</dbReference>
<dbReference type="InterPro" id="IPR000801">
    <property type="entry name" value="Esterase-like"/>
</dbReference>
<dbReference type="GO" id="GO:0016747">
    <property type="term" value="F:acyltransferase activity, transferring groups other than amino-acyl groups"/>
    <property type="evidence" value="ECO:0007669"/>
    <property type="project" value="TreeGrafter"/>
</dbReference>
<dbReference type="PANTHER" id="PTHR48098:SF1">
    <property type="entry name" value="DIACYLGLYCEROL ACYLTRANSFERASE_MYCOLYLTRANSFERASE AG85A"/>
    <property type="match status" value="1"/>
</dbReference>
<dbReference type="InterPro" id="IPR029058">
    <property type="entry name" value="AB_hydrolase_fold"/>
</dbReference>
<dbReference type="Proteomes" id="UP000306912">
    <property type="component" value="Unassembled WGS sequence"/>
</dbReference>
<evidence type="ECO:0000313" key="2">
    <source>
        <dbReference type="Proteomes" id="UP000306912"/>
    </source>
</evidence>
<protein>
    <submittedName>
        <fullName evidence="1">Esterase family protein</fullName>
    </submittedName>
</protein>
<sequence length="275" mass="31062">MARITCEFFSDVLGISTSMTVLLPEAGKHRIGMAGSVERETYPVLYLLHGLSDDDSTWTRRSAIERYVAKLGLIVVMPNGYRGFYTNMQNGYRYWDYIAHEVPKIAEHYFPISKKRSETFVAGLSMGGYGAMKLALNFPERFAAAASFSGALDIAEHLKAEVPEGADPAVAAMLQALRQEQMNTFGSLEDFIGSENDLFAVAKSKTMSAEYKPRLYQACGTEDFLYQQNINFRDFIINETDLNVLYDEGPGAHTWEYWDVQVQKALQFFMGEPWK</sequence>
<comment type="caution">
    <text evidence="1">The sequence shown here is derived from an EMBL/GenBank/DDBJ whole genome shotgun (WGS) entry which is preliminary data.</text>
</comment>
<dbReference type="Gene3D" id="3.40.50.1820">
    <property type="entry name" value="alpha/beta hydrolase"/>
    <property type="match status" value="1"/>
</dbReference>
<name>A0A5R8QID4_9FIRM</name>